<dbReference type="OrthoDB" id="6995at2157"/>
<keyword evidence="1" id="KW-0812">Transmembrane</keyword>
<evidence type="ECO:0000313" key="4">
    <source>
        <dbReference type="Proteomes" id="UP000593766"/>
    </source>
</evidence>
<dbReference type="Gene3D" id="1.10.10.10">
    <property type="entry name" value="Winged helix-like DNA-binding domain superfamily/Winged helix DNA-binding domain"/>
    <property type="match status" value="1"/>
</dbReference>
<name>A0A7M1UP19_9CREN</name>
<dbReference type="KEGG" id="tcs:IMZ38_04065"/>
<dbReference type="GeneID" id="59454565"/>
<keyword evidence="1" id="KW-0472">Membrane</keyword>
<evidence type="ECO:0000256" key="1">
    <source>
        <dbReference type="SAM" id="Phobius"/>
    </source>
</evidence>
<dbReference type="AlphaFoldDB" id="A0A7M1UP19"/>
<keyword evidence="1" id="KW-1133">Transmembrane helix</keyword>
<dbReference type="Pfam" id="PF12802">
    <property type="entry name" value="MarR_2"/>
    <property type="match status" value="1"/>
</dbReference>
<dbReference type="CDD" id="cd00090">
    <property type="entry name" value="HTH_ARSR"/>
    <property type="match status" value="1"/>
</dbReference>
<dbReference type="InterPro" id="IPR011991">
    <property type="entry name" value="ArsR-like_HTH"/>
</dbReference>
<sequence length="328" mass="36356">MFNQKILAFIVALTLVSAFTPVFNGEAAYSISINLSYDLLSNTGLMEIVLDIHDSSNTTMFEIPLAFIGEDAWFNIVNITATPEAGSLIYEYNEHDKILRLIALNTTRVTAWLIAENITDNYAPGVYGFFLNLEEFAGAGSASFKLYVYGSHGVMVENLGGKAYNGTVYYSNSFTVLQIDRPGLYFVLLLTNIEEPPVNQPSPATGFSTIIAIIVALLAVGIAGVFIYLWRRRVSIELEPVATRDLLTDEVVRDIIVTLGKAGDKGLQQSELVSLTGRPKSSISRRIKKLEDEGYVSVLRSGKYNYLRLTEKGFEAFKKITSKEKRND</sequence>
<dbReference type="InterPro" id="IPR036390">
    <property type="entry name" value="WH_DNA-bd_sf"/>
</dbReference>
<feature type="transmembrane region" description="Helical" evidence="1">
    <location>
        <begin position="207"/>
        <end position="230"/>
    </location>
</feature>
<evidence type="ECO:0000259" key="2">
    <source>
        <dbReference type="Pfam" id="PF12802"/>
    </source>
</evidence>
<dbReference type="EMBL" id="CP063144">
    <property type="protein sequence ID" value="QOR93836.1"/>
    <property type="molecule type" value="Genomic_DNA"/>
</dbReference>
<dbReference type="RefSeq" id="WP_193435643.1">
    <property type="nucleotide sequence ID" value="NZ_CP063144.1"/>
</dbReference>
<dbReference type="Proteomes" id="UP000593766">
    <property type="component" value="Chromosome"/>
</dbReference>
<reference evidence="3 4" key="1">
    <citation type="submission" date="2020-10" db="EMBL/GenBank/DDBJ databases">
        <title>Complete genome sequence of Thermosphaera aggregans strain 3507.</title>
        <authorList>
            <person name="Zayulina K.S."/>
            <person name="Elcheninov A.G."/>
            <person name="Toshchakov S.V."/>
            <person name="Kublanov I.V."/>
            <person name="Kochetkova T.V."/>
        </authorList>
    </citation>
    <scope>NUCLEOTIDE SEQUENCE [LARGE SCALE GENOMIC DNA]</scope>
    <source>
        <strain evidence="3 4">3507</strain>
    </source>
</reference>
<dbReference type="InterPro" id="IPR036388">
    <property type="entry name" value="WH-like_DNA-bd_sf"/>
</dbReference>
<proteinExistence type="predicted"/>
<dbReference type="InterPro" id="IPR000835">
    <property type="entry name" value="HTH_MarR-typ"/>
</dbReference>
<feature type="domain" description="HTH marR-type" evidence="2">
    <location>
        <begin position="255"/>
        <end position="301"/>
    </location>
</feature>
<evidence type="ECO:0000313" key="3">
    <source>
        <dbReference type="EMBL" id="QOR93836.1"/>
    </source>
</evidence>
<organism evidence="3 4">
    <name type="scientific">Thermosphaera chiliense</name>
    <dbReference type="NCBI Taxonomy" id="3402707"/>
    <lineage>
        <taxon>Archaea</taxon>
        <taxon>Thermoproteota</taxon>
        <taxon>Thermoprotei</taxon>
        <taxon>Desulfurococcales</taxon>
        <taxon>Desulfurococcaceae</taxon>
        <taxon>Thermosphaera</taxon>
    </lineage>
</organism>
<accession>A0A7M1UP19</accession>
<protein>
    <submittedName>
        <fullName evidence="3">Winged helix-turn-helix transcriptional regulator</fullName>
    </submittedName>
</protein>
<gene>
    <name evidence="3" type="ORF">IMZ38_04065</name>
</gene>
<keyword evidence="4" id="KW-1185">Reference proteome</keyword>
<dbReference type="SUPFAM" id="SSF46785">
    <property type="entry name" value="Winged helix' DNA-binding domain"/>
    <property type="match status" value="1"/>
</dbReference>